<evidence type="ECO:0000256" key="2">
    <source>
        <dbReference type="ARBA" id="ARBA00007511"/>
    </source>
</evidence>
<feature type="transmembrane region" description="Helical" evidence="6">
    <location>
        <begin position="67"/>
        <end position="86"/>
    </location>
</feature>
<gene>
    <name evidence="7" type="ORF">JCM9152_2711</name>
</gene>
<dbReference type="AlphaFoldDB" id="W4QIT7"/>
<accession>W4QIT7</accession>
<feature type="transmembrane region" description="Helical" evidence="6">
    <location>
        <begin position="161"/>
        <end position="179"/>
    </location>
</feature>
<sequence length="226" mass="24548">MDSEFLISLLTIIGIDIILGGDNAIVVALACRHLPPAIRNRAIILGILFALLTRMSLTVVAVQLLEVPFLLAIGGALLIYIAYSLLTEQERDHKIEGGANLWEAIRAIIIADLVMGFDNVIAVAGAAHGDHLLVMIGLIISVPIIIWGSKLILLAFDRFPIITYIGAGILAFTASRMITHEPMLMPLFIGHPVFTIMIQCFIIIAVIGIGAYKVHKQKESSSLTYK</sequence>
<dbReference type="InterPro" id="IPR005496">
    <property type="entry name" value="Integral_membrane_TerC"/>
</dbReference>
<dbReference type="RefSeq" id="WP_035344601.1">
    <property type="nucleotide sequence ID" value="NZ_BAUU01000017.1"/>
</dbReference>
<evidence type="ECO:0000313" key="7">
    <source>
        <dbReference type="EMBL" id="GAE31254.1"/>
    </source>
</evidence>
<dbReference type="OrthoDB" id="5295733at2"/>
<name>W4QIT7_9BACI</name>
<dbReference type="PANTHER" id="PTHR30238:SF4">
    <property type="entry name" value="SLL1022 PROTEIN"/>
    <property type="match status" value="1"/>
</dbReference>
<evidence type="ECO:0000256" key="5">
    <source>
        <dbReference type="ARBA" id="ARBA00023136"/>
    </source>
</evidence>
<dbReference type="PANTHER" id="PTHR30238">
    <property type="entry name" value="MEMBRANE BOUND PREDICTED REDOX MODULATOR"/>
    <property type="match status" value="1"/>
</dbReference>
<reference evidence="7" key="1">
    <citation type="journal article" date="2014" name="Genome Announc.">
        <title>Draft Genome Sequences of Three Alkaliphilic Bacillus Strains, Bacillus wakoensis JCM 9140T, Bacillus akibai JCM 9157T, and Bacillus hemicellulosilyticus JCM 9152T.</title>
        <authorList>
            <person name="Yuki M."/>
            <person name="Oshima K."/>
            <person name="Suda W."/>
            <person name="Oshida Y."/>
            <person name="Kitamura K."/>
            <person name="Iida T."/>
            <person name="Hattori M."/>
            <person name="Ohkuma M."/>
        </authorList>
    </citation>
    <scope>NUCLEOTIDE SEQUENCE [LARGE SCALE GENOMIC DNA]</scope>
    <source>
        <strain evidence="7">JCM 9152</strain>
    </source>
</reference>
<dbReference type="NCBIfam" id="TIGR03717">
    <property type="entry name" value="R_switched_YjbE"/>
    <property type="match status" value="1"/>
</dbReference>
<dbReference type="Proteomes" id="UP000018895">
    <property type="component" value="Unassembled WGS sequence"/>
</dbReference>
<comment type="caution">
    <text evidence="7">The sequence shown here is derived from an EMBL/GenBank/DDBJ whole genome shotgun (WGS) entry which is preliminary data.</text>
</comment>
<protein>
    <submittedName>
        <fullName evidence="7">Membrane protein</fullName>
    </submittedName>
</protein>
<keyword evidence="5 6" id="KW-0472">Membrane</keyword>
<dbReference type="Pfam" id="PF03741">
    <property type="entry name" value="TerC"/>
    <property type="match status" value="1"/>
</dbReference>
<evidence type="ECO:0000256" key="3">
    <source>
        <dbReference type="ARBA" id="ARBA00022692"/>
    </source>
</evidence>
<keyword evidence="3 6" id="KW-0812">Transmembrane</keyword>
<dbReference type="InterPro" id="IPR022301">
    <property type="entry name" value="Integral_membrane_YjbE"/>
</dbReference>
<evidence type="ECO:0000256" key="1">
    <source>
        <dbReference type="ARBA" id="ARBA00004141"/>
    </source>
</evidence>
<proteinExistence type="inferred from homology"/>
<dbReference type="GO" id="GO:0016020">
    <property type="term" value="C:membrane"/>
    <property type="evidence" value="ECO:0007669"/>
    <property type="project" value="UniProtKB-SubCell"/>
</dbReference>
<dbReference type="EMBL" id="BAUU01000017">
    <property type="protein sequence ID" value="GAE31254.1"/>
    <property type="molecule type" value="Genomic_DNA"/>
</dbReference>
<comment type="subcellular location">
    <subcellularLocation>
        <location evidence="1">Membrane</location>
        <topology evidence="1">Multi-pass membrane protein</topology>
    </subcellularLocation>
</comment>
<feature type="transmembrane region" description="Helical" evidence="6">
    <location>
        <begin position="133"/>
        <end position="154"/>
    </location>
</feature>
<evidence type="ECO:0000256" key="6">
    <source>
        <dbReference type="SAM" id="Phobius"/>
    </source>
</evidence>
<comment type="similarity">
    <text evidence="2">Belongs to the TerC family.</text>
</comment>
<evidence type="ECO:0000313" key="8">
    <source>
        <dbReference type="Proteomes" id="UP000018895"/>
    </source>
</evidence>
<feature type="transmembrane region" description="Helical" evidence="6">
    <location>
        <begin position="6"/>
        <end position="30"/>
    </location>
</feature>
<feature type="transmembrane region" description="Helical" evidence="6">
    <location>
        <begin position="42"/>
        <end position="61"/>
    </location>
</feature>
<keyword evidence="4 6" id="KW-1133">Transmembrane helix</keyword>
<organism evidence="7 8">
    <name type="scientific">Halalkalibacter hemicellulosilyticusJCM 9152</name>
    <dbReference type="NCBI Taxonomy" id="1236971"/>
    <lineage>
        <taxon>Bacteria</taxon>
        <taxon>Bacillati</taxon>
        <taxon>Bacillota</taxon>
        <taxon>Bacilli</taxon>
        <taxon>Bacillales</taxon>
        <taxon>Bacillaceae</taxon>
        <taxon>Halalkalibacter</taxon>
    </lineage>
</organism>
<feature type="transmembrane region" description="Helical" evidence="6">
    <location>
        <begin position="107"/>
        <end position="127"/>
    </location>
</feature>
<keyword evidence="8" id="KW-1185">Reference proteome</keyword>
<feature type="transmembrane region" description="Helical" evidence="6">
    <location>
        <begin position="191"/>
        <end position="212"/>
    </location>
</feature>
<evidence type="ECO:0000256" key="4">
    <source>
        <dbReference type="ARBA" id="ARBA00022989"/>
    </source>
</evidence>